<keyword evidence="4" id="KW-1185">Reference proteome</keyword>
<keyword evidence="2" id="KW-1133">Transmembrane helix</keyword>
<sequence length="277" mass="31822">ISAQGIEAAISPSSISTKPGNKERFSLTVWNHGNKDIEINGIRLRITSKELFGIPIPIYLGEYAFPFDKPEPVGAGKQKVIERTIEIPLIPFAGSFDVEVLVETTGGVASTRMQVKLLYSWLSLAFLFVSLLIVIGIIYAILKLSFRRVRRRKIHKIDDLLSERDRYHKLLKELEAKRGKIGEKEYEALKEEYSSNLNRIQSELESRLPGLQDDLARLEKEIEDITGEIRKIKARVEVKEVKEKEAEAEIRKKEKMLDERRKKADELRDLIRRIKGI</sequence>
<dbReference type="OrthoDB" id="379964at2157"/>
<feature type="coiled-coil region" evidence="1">
    <location>
        <begin position="157"/>
        <end position="273"/>
    </location>
</feature>
<keyword evidence="2" id="KW-0472">Membrane</keyword>
<keyword evidence="2" id="KW-0812">Transmembrane</keyword>
<evidence type="ECO:0000313" key="4">
    <source>
        <dbReference type="Proteomes" id="UP000277582"/>
    </source>
</evidence>
<dbReference type="EMBL" id="RCOS01000023">
    <property type="protein sequence ID" value="RSN78106.1"/>
    <property type="molecule type" value="Genomic_DNA"/>
</dbReference>
<protein>
    <submittedName>
        <fullName evidence="3">Uncharacterized protein</fullName>
    </submittedName>
</protein>
<evidence type="ECO:0000313" key="3">
    <source>
        <dbReference type="EMBL" id="RSN78106.1"/>
    </source>
</evidence>
<organism evidence="3 4">
    <name type="scientific">Candidatus Methanodesulfokora washburnensis</name>
    <dbReference type="NCBI Taxonomy" id="2478471"/>
    <lineage>
        <taxon>Archaea</taxon>
        <taxon>Thermoproteota</taxon>
        <taxon>Candidatus Korarchaeia</taxon>
        <taxon>Candidatus Korarchaeia incertae sedis</taxon>
        <taxon>Candidatus Methanodesulfokora</taxon>
    </lineage>
</organism>
<feature type="non-terminal residue" evidence="3">
    <location>
        <position position="1"/>
    </location>
</feature>
<accession>A0A429GVT0</accession>
<proteinExistence type="predicted"/>
<evidence type="ECO:0000256" key="1">
    <source>
        <dbReference type="SAM" id="Coils"/>
    </source>
</evidence>
<gene>
    <name evidence="3" type="ORF">D6D85_01470</name>
</gene>
<comment type="caution">
    <text evidence="3">The sequence shown here is derived from an EMBL/GenBank/DDBJ whole genome shotgun (WGS) entry which is preliminary data.</text>
</comment>
<reference evidence="3 4" key="1">
    <citation type="submission" date="2018-10" db="EMBL/GenBank/DDBJ databases">
        <title>Co-occurring genomic capacity for anaerobic methane metabolism and dissimilatory sulfite reduction discovered in the Korarchaeota.</title>
        <authorList>
            <person name="Mckay L.J."/>
            <person name="Dlakic M."/>
            <person name="Fields M.W."/>
            <person name="Delmont T.O."/>
            <person name="Eren A.M."/>
            <person name="Jay Z.J."/>
            <person name="Klingelsmith K.B."/>
            <person name="Rusch D.B."/>
            <person name="Inskeep W.P."/>
        </authorList>
    </citation>
    <scope>NUCLEOTIDE SEQUENCE [LARGE SCALE GENOMIC DNA]</scope>
    <source>
        <strain evidence="3 4">MDKW</strain>
    </source>
</reference>
<dbReference type="Proteomes" id="UP000277582">
    <property type="component" value="Unassembled WGS sequence"/>
</dbReference>
<name>A0A429GVT0_9CREN</name>
<feature type="transmembrane region" description="Helical" evidence="2">
    <location>
        <begin position="118"/>
        <end position="142"/>
    </location>
</feature>
<dbReference type="AlphaFoldDB" id="A0A429GVT0"/>
<dbReference type="Gene3D" id="6.10.140.920">
    <property type="match status" value="1"/>
</dbReference>
<evidence type="ECO:0000256" key="2">
    <source>
        <dbReference type="SAM" id="Phobius"/>
    </source>
</evidence>
<keyword evidence="1" id="KW-0175">Coiled coil</keyword>